<evidence type="ECO:0000259" key="1">
    <source>
        <dbReference type="Pfam" id="PF12146"/>
    </source>
</evidence>
<dbReference type="InterPro" id="IPR051044">
    <property type="entry name" value="MAG_DAG_Lipase"/>
</dbReference>
<dbReference type="AlphaFoldDB" id="A0A1I5FPT9"/>
<organism evidence="2 3">
    <name type="scientific">Roseovarius lutimaris</name>
    <dbReference type="NCBI Taxonomy" id="1005928"/>
    <lineage>
        <taxon>Bacteria</taxon>
        <taxon>Pseudomonadati</taxon>
        <taxon>Pseudomonadota</taxon>
        <taxon>Alphaproteobacteria</taxon>
        <taxon>Rhodobacterales</taxon>
        <taxon>Roseobacteraceae</taxon>
        <taxon>Roseovarius</taxon>
    </lineage>
</organism>
<dbReference type="InterPro" id="IPR022742">
    <property type="entry name" value="Hydrolase_4"/>
</dbReference>
<feature type="domain" description="Serine aminopeptidase S33" evidence="1">
    <location>
        <begin position="44"/>
        <end position="294"/>
    </location>
</feature>
<dbReference type="PANTHER" id="PTHR11614">
    <property type="entry name" value="PHOSPHOLIPASE-RELATED"/>
    <property type="match status" value="1"/>
</dbReference>
<gene>
    <name evidence="2" type="ORF">SAMN04487859_12128</name>
</gene>
<dbReference type="SUPFAM" id="SSF53474">
    <property type="entry name" value="alpha/beta-Hydrolases"/>
    <property type="match status" value="1"/>
</dbReference>
<dbReference type="Pfam" id="PF12146">
    <property type="entry name" value="Hydrolase_4"/>
    <property type="match status" value="1"/>
</dbReference>
<dbReference type="EMBL" id="FOVP01000021">
    <property type="protein sequence ID" value="SFO25784.1"/>
    <property type="molecule type" value="Genomic_DNA"/>
</dbReference>
<dbReference type="OrthoDB" id="9788260at2"/>
<evidence type="ECO:0000313" key="2">
    <source>
        <dbReference type="EMBL" id="SFO25784.1"/>
    </source>
</evidence>
<dbReference type="Proteomes" id="UP000198599">
    <property type="component" value="Unassembled WGS sequence"/>
</dbReference>
<keyword evidence="3" id="KW-1185">Reference proteome</keyword>
<accession>A0A1I5FPT9</accession>
<dbReference type="Gene3D" id="3.40.50.1820">
    <property type="entry name" value="alpha/beta hydrolase"/>
    <property type="match status" value="1"/>
</dbReference>
<evidence type="ECO:0000313" key="3">
    <source>
        <dbReference type="Proteomes" id="UP000198599"/>
    </source>
</evidence>
<dbReference type="RefSeq" id="WP_092841466.1">
    <property type="nucleotide sequence ID" value="NZ_FOVP01000021.1"/>
</dbReference>
<dbReference type="InterPro" id="IPR029058">
    <property type="entry name" value="AB_hydrolase_fold"/>
</dbReference>
<dbReference type="STRING" id="1005928.SAMN04487859_12128"/>
<protein>
    <submittedName>
        <fullName evidence="2">Lysophospholipase</fullName>
    </submittedName>
</protein>
<reference evidence="3" key="1">
    <citation type="submission" date="2016-10" db="EMBL/GenBank/DDBJ databases">
        <authorList>
            <person name="Varghese N."/>
            <person name="Submissions S."/>
        </authorList>
    </citation>
    <scope>NUCLEOTIDE SEQUENCE [LARGE SCALE GENOMIC DNA]</scope>
    <source>
        <strain evidence="3">DSM 28463</strain>
    </source>
</reference>
<proteinExistence type="predicted"/>
<sequence>MMEPAQIHSDISTAPEAVDGFMVTATDGVKLRVGVWQTTKECLGTVLFFPGRGDYIELYGHPVAAFVDAGYNAVVIDWRGHGLSDRIAPNPKMGHVNSFSEYQLDVQALMTCVDELQLPRPLYLVGHSMGACIALRSLMDGLAIEAAAFSAPMFGIYMAPYERIAAWPLTWGLQAIGKGQMYAPGFNDKSYVFRHDFGDNTLTNSKPEYDRWIMQGTKCPDLHTGGPSMGWLYAALKECAALDKLPSPDIPCLTFCGNQEETVRVGSIRSRMANWPKGHLEQVLNAKHELFLELPEVRENVIRQIIAFFQSPLSSKA</sequence>
<name>A0A1I5FPT9_9RHOB</name>